<protein>
    <submittedName>
        <fullName evidence="1">Uncharacterized protein</fullName>
    </submittedName>
</protein>
<organism evidence="1 2">
    <name type="scientific">Bacillus paralicheniformis</name>
    <dbReference type="NCBI Taxonomy" id="1648923"/>
    <lineage>
        <taxon>Bacteria</taxon>
        <taxon>Bacillati</taxon>
        <taxon>Bacillota</taxon>
        <taxon>Bacilli</taxon>
        <taxon>Bacillales</taxon>
        <taxon>Bacillaceae</taxon>
        <taxon>Bacillus</taxon>
    </lineage>
</organism>
<reference evidence="1 2" key="1">
    <citation type="submission" date="2019-06" db="EMBL/GenBank/DDBJ databases">
        <title>Genome sequence analysis of &gt;100 Bacillus licheniformis strains suggests intrinsic resistance to this species.</title>
        <authorList>
            <person name="Wels M."/>
            <person name="Siezen R.J."/>
            <person name="Johansen E."/>
            <person name="Stuer-Lauridsen B."/>
            <person name="Bjerre K."/>
            <person name="Nielsen B.K.K."/>
        </authorList>
    </citation>
    <scope>NUCLEOTIDE SEQUENCE [LARGE SCALE GENOMIC DNA]</scope>
    <source>
        <strain evidence="1 2">BAC-15381</strain>
    </source>
</reference>
<comment type="caution">
    <text evidence="1">The sequence shown here is derived from an EMBL/GenBank/DDBJ whole genome shotgun (WGS) entry which is preliminary data.</text>
</comment>
<dbReference type="EMBL" id="NILF01000048">
    <property type="protein sequence ID" value="TWL36627.1"/>
    <property type="molecule type" value="Genomic_DNA"/>
</dbReference>
<sequence>MQLSFSLSFQRASFFLPRANKNRRQKKTYIVSTACGESRMSVYSDLMRAKSIGKEGHEFFHRLNEP</sequence>
<name>A0ABY3FTS9_9BACI</name>
<proteinExistence type="predicted"/>
<evidence type="ECO:0000313" key="2">
    <source>
        <dbReference type="Proteomes" id="UP000429980"/>
    </source>
</evidence>
<gene>
    <name evidence="1" type="ORF">CHCC15381_4248</name>
</gene>
<keyword evidence="2" id="KW-1185">Reference proteome</keyword>
<accession>A0ABY3FTS9</accession>
<dbReference type="Proteomes" id="UP000429980">
    <property type="component" value="Unassembled WGS sequence"/>
</dbReference>
<evidence type="ECO:0000313" key="1">
    <source>
        <dbReference type="EMBL" id="TWL36627.1"/>
    </source>
</evidence>